<evidence type="ECO:0000256" key="3">
    <source>
        <dbReference type="ARBA" id="ARBA00022448"/>
    </source>
</evidence>
<keyword evidence="6" id="KW-0597">Phosphoprotein</keyword>
<dbReference type="InterPro" id="IPR004481">
    <property type="entry name" value="K/Na/Ca-exchanger"/>
</dbReference>
<dbReference type="Gene3D" id="1.20.1420.30">
    <property type="entry name" value="NCX, central ion-binding region"/>
    <property type="match status" value="2"/>
</dbReference>
<keyword evidence="27" id="KW-1185">Reference proteome</keyword>
<evidence type="ECO:0000259" key="25">
    <source>
        <dbReference type="Pfam" id="PF01699"/>
    </source>
</evidence>
<comment type="function">
    <text evidence="21">Calcium, potassium:sodium antiporter that transports 1 Ca(2+) and 1 K(+) in exchange for 4 Na(+). Critical component of the visual transduction cascade, controlling the calcium concentration of outer segments during light and darkness. Light causes a rapid lowering of cytosolic free calcium in the outer segment of both retinal rod and cone photoreceptors and the light-induced lowering of calcium is caused by extrusion via this protein which plays a key role in the process of light adaptation.</text>
</comment>
<comment type="catalytic activity">
    <reaction evidence="16">
        <text>Ca(2+)(out) + K(+)(out) + 4 Na(+)(in) = Ca(2+)(in) + K(+)(in) + 4 Na(+)(out)</text>
        <dbReference type="Rhea" id="RHEA:69967"/>
        <dbReference type="ChEBI" id="CHEBI:29101"/>
        <dbReference type="ChEBI" id="CHEBI:29103"/>
        <dbReference type="ChEBI" id="CHEBI:29108"/>
    </reaction>
</comment>
<dbReference type="AlphaFoldDB" id="A0A3Q3B8N5"/>
<evidence type="ECO:0000256" key="19">
    <source>
        <dbReference type="ARBA" id="ARBA00042297"/>
    </source>
</evidence>
<comment type="similarity">
    <text evidence="2">Belongs to the Ca(2+):cation antiporter (CaCA) (TC 2.A.19) family. SLC24A subfamily.</text>
</comment>
<evidence type="ECO:0000256" key="24">
    <source>
        <dbReference type="SAM" id="SignalP"/>
    </source>
</evidence>
<feature type="transmembrane region" description="Helical" evidence="23">
    <location>
        <begin position="494"/>
        <end position="517"/>
    </location>
</feature>
<evidence type="ECO:0000256" key="16">
    <source>
        <dbReference type="ARBA" id="ARBA00033627"/>
    </source>
</evidence>
<keyword evidence="8" id="KW-0716">Sensory transduction</keyword>
<reference evidence="26" key="2">
    <citation type="submission" date="2025-09" db="UniProtKB">
        <authorList>
            <consortium name="Ensembl"/>
        </authorList>
    </citation>
    <scope>IDENTIFICATION</scope>
</reference>
<dbReference type="PANTHER" id="PTHR10846">
    <property type="entry name" value="SODIUM/POTASSIUM/CALCIUM EXCHANGER"/>
    <property type="match status" value="1"/>
</dbReference>
<evidence type="ECO:0000256" key="2">
    <source>
        <dbReference type="ARBA" id="ARBA00005364"/>
    </source>
</evidence>
<dbReference type="KEGG" id="kmr:108229906"/>
<feature type="transmembrane region" description="Helical" evidence="23">
    <location>
        <begin position="253"/>
        <end position="274"/>
    </location>
</feature>
<keyword evidence="10" id="KW-0106">Calcium</keyword>
<feature type="transmembrane region" description="Helical" evidence="23">
    <location>
        <begin position="144"/>
        <end position="163"/>
    </location>
</feature>
<keyword evidence="3" id="KW-0813">Transport</keyword>
<evidence type="ECO:0000256" key="14">
    <source>
        <dbReference type="ARBA" id="ARBA00023136"/>
    </source>
</evidence>
<dbReference type="GO" id="GO:0060292">
    <property type="term" value="P:long-term synaptic depression"/>
    <property type="evidence" value="ECO:0007669"/>
    <property type="project" value="TreeGrafter"/>
</dbReference>
<feature type="domain" description="Sodium/calcium exchanger membrane region" evidence="25">
    <location>
        <begin position="432"/>
        <end position="542"/>
    </location>
</feature>
<evidence type="ECO:0000256" key="15">
    <source>
        <dbReference type="ARBA" id="ARBA00023305"/>
    </source>
</evidence>
<keyword evidence="15" id="KW-0844">Vision</keyword>
<keyword evidence="7" id="KW-0109">Calcium transport</keyword>
<evidence type="ECO:0000256" key="1">
    <source>
        <dbReference type="ARBA" id="ARBA00004651"/>
    </source>
</evidence>
<evidence type="ECO:0000256" key="6">
    <source>
        <dbReference type="ARBA" id="ARBA00022553"/>
    </source>
</evidence>
<dbReference type="GO" id="GO:0005886">
    <property type="term" value="C:plasma membrane"/>
    <property type="evidence" value="ECO:0007669"/>
    <property type="project" value="UniProtKB-SubCell"/>
</dbReference>
<dbReference type="PANTHER" id="PTHR10846:SF36">
    <property type="entry name" value="SODIUM_POTASSIUM_CALCIUM EXCHANGER 1"/>
    <property type="match status" value="1"/>
</dbReference>
<evidence type="ECO:0000256" key="18">
    <source>
        <dbReference type="ARBA" id="ARBA00042035"/>
    </source>
</evidence>
<dbReference type="Pfam" id="PF01699">
    <property type="entry name" value="Na_Ca_ex"/>
    <property type="match status" value="2"/>
</dbReference>
<keyword evidence="13" id="KW-0406">Ion transport</keyword>
<dbReference type="GO" id="GO:0007601">
    <property type="term" value="P:visual perception"/>
    <property type="evidence" value="ECO:0007669"/>
    <property type="project" value="UniProtKB-KW"/>
</dbReference>
<comment type="subcellular location">
    <subcellularLocation>
        <location evidence="1">Cell membrane</location>
        <topology evidence="1">Multi-pass membrane protein</topology>
    </subcellularLocation>
</comment>
<accession>A0A3Q3B8N5</accession>
<dbReference type="GO" id="GO:0006874">
    <property type="term" value="P:intracellular calcium ion homeostasis"/>
    <property type="evidence" value="ECO:0007669"/>
    <property type="project" value="TreeGrafter"/>
</dbReference>
<feature type="transmembrane region" description="Helical" evidence="23">
    <location>
        <begin position="524"/>
        <end position="543"/>
    </location>
</feature>
<keyword evidence="12 23" id="KW-1133">Transmembrane helix</keyword>
<proteinExistence type="inferred from homology"/>
<evidence type="ECO:0000256" key="10">
    <source>
        <dbReference type="ARBA" id="ARBA00022837"/>
    </source>
</evidence>
<sequence length="552" mass="60963">MNRRGGKLLQLNPVRSILSVLLLCSTISAQLNDPSSQAQPGEDFKSGSNIRIEEERPPAAHEATGQTTEPFDAGRYTDKLLDLKGPASTDSLLSLTVNQGVDLTTVAPHSLQKKSAPGPTSPVPLVGSNYTEDMFISEEFTPGWVILYILGIIYTFVSLVTVCDKFFVPSLEVIGDKLAISDDVAGATFMAAGRYVPNLAAFFLTVDSSSWSVEMSSVADSAVFRVLYVTAMCALFSREVLHLSRWPLFRDMSFYLIGLVLLIALSGVLVTWWGSVTMVGCCVLYCIFLKYNTQARRAFKTQLRKHRTMPKAPSEEKSETEYLPAGGSVDGEEDDGSNTENEGVEVGVEDDEVKPLSLQWFKLLCQQIIYLLLLPLIWPLWLIFPDVHSQSSRRFFVMTYLVSSMWLGVFFHLILWLAFQVGQTFTVGAPLHLVGALMSSPDLITSVIVARKGKGDMAVSSNVGENIFDITLVLPLLCLLHLLIHGAPHPVVMSGFYCASVLHFLMLVFAVVSISVCKWRLNKVLGVVMLLVFFLFLVVSIMMQHKAIRCPI</sequence>
<dbReference type="GO" id="GO:0015293">
    <property type="term" value="F:symporter activity"/>
    <property type="evidence" value="ECO:0007669"/>
    <property type="project" value="UniProtKB-KW"/>
</dbReference>
<evidence type="ECO:0000256" key="11">
    <source>
        <dbReference type="ARBA" id="ARBA00022847"/>
    </source>
</evidence>
<feature type="domain" description="Sodium/calcium exchanger membrane region" evidence="25">
    <location>
        <begin position="150"/>
        <end position="289"/>
    </location>
</feature>
<feature type="transmembrane region" description="Helical" evidence="23">
    <location>
        <begin position="360"/>
        <end position="383"/>
    </location>
</feature>
<dbReference type="RefSeq" id="XP_037834042.1">
    <property type="nucleotide sequence ID" value="XM_037978114.1"/>
</dbReference>
<evidence type="ECO:0000256" key="22">
    <source>
        <dbReference type="SAM" id="MobiDB-lite"/>
    </source>
</evidence>
<feature type="transmembrane region" description="Helical" evidence="23">
    <location>
        <begin position="395"/>
        <end position="419"/>
    </location>
</feature>
<dbReference type="InterPro" id="IPR044880">
    <property type="entry name" value="NCX_ion-bd_dom_sf"/>
</dbReference>
<organism evidence="26 27">
    <name type="scientific">Kryptolebias marmoratus</name>
    <name type="common">Mangrove killifish</name>
    <name type="synonym">Rivulus marmoratus</name>
    <dbReference type="NCBI Taxonomy" id="37003"/>
    <lineage>
        <taxon>Eukaryota</taxon>
        <taxon>Metazoa</taxon>
        <taxon>Chordata</taxon>
        <taxon>Craniata</taxon>
        <taxon>Vertebrata</taxon>
        <taxon>Euteleostomi</taxon>
        <taxon>Actinopterygii</taxon>
        <taxon>Neopterygii</taxon>
        <taxon>Teleostei</taxon>
        <taxon>Neoteleostei</taxon>
        <taxon>Acanthomorphata</taxon>
        <taxon>Ovalentaria</taxon>
        <taxon>Atherinomorphae</taxon>
        <taxon>Cyprinodontiformes</taxon>
        <taxon>Rivulidae</taxon>
        <taxon>Kryptolebias</taxon>
    </lineage>
</organism>
<dbReference type="NCBIfam" id="TIGR00367">
    <property type="entry name" value="calcium/sodium antiporter"/>
    <property type="match status" value="1"/>
</dbReference>
<evidence type="ECO:0000256" key="23">
    <source>
        <dbReference type="SAM" id="Phobius"/>
    </source>
</evidence>
<evidence type="ECO:0000256" key="21">
    <source>
        <dbReference type="ARBA" id="ARBA00045976"/>
    </source>
</evidence>
<dbReference type="Proteomes" id="UP000264800">
    <property type="component" value="Unplaced"/>
</dbReference>
<dbReference type="GeneTree" id="ENSGT01030000234532"/>
<feature type="chain" id="PRO_5018728695" description="Sodium/potassium/calcium exchanger 1" evidence="24">
    <location>
        <begin position="30"/>
        <end position="552"/>
    </location>
</feature>
<feature type="signal peptide" evidence="24">
    <location>
        <begin position="1"/>
        <end position="29"/>
    </location>
</feature>
<protein>
    <recommendedName>
        <fullName evidence="17">Sodium/potassium/calcium exchanger 1</fullName>
    </recommendedName>
    <alternativeName>
        <fullName evidence="18">Na(+)/K(+)/Ca(2+)-exchange protein 1</fullName>
    </alternativeName>
    <alternativeName>
        <fullName evidence="19">Retinal rod Na-Ca+K exchanger</fullName>
    </alternativeName>
    <alternativeName>
        <fullName evidence="20">Solute carrier family 24 member 1</fullName>
    </alternativeName>
</protein>
<evidence type="ECO:0000313" key="27">
    <source>
        <dbReference type="Proteomes" id="UP000264800"/>
    </source>
</evidence>
<dbReference type="STRING" id="37003.ENSKMAP00000026013"/>
<keyword evidence="14 23" id="KW-0472">Membrane</keyword>
<dbReference type="OrthoDB" id="2127281at2759"/>
<evidence type="ECO:0000256" key="17">
    <source>
        <dbReference type="ARBA" id="ARBA00040585"/>
    </source>
</evidence>
<evidence type="ECO:0000256" key="9">
    <source>
        <dbReference type="ARBA" id="ARBA00022692"/>
    </source>
</evidence>
<dbReference type="GO" id="GO:0060291">
    <property type="term" value="P:long-term synaptic potentiation"/>
    <property type="evidence" value="ECO:0007669"/>
    <property type="project" value="TreeGrafter"/>
</dbReference>
<dbReference type="Ensembl" id="ENSKMAT00000026339.1">
    <property type="protein sequence ID" value="ENSKMAP00000026013.1"/>
    <property type="gene ID" value="ENSKMAG00000019281.1"/>
</dbReference>
<dbReference type="OMA" id="FICINAW"/>
<feature type="transmembrane region" description="Helical" evidence="23">
    <location>
        <begin position="470"/>
        <end position="488"/>
    </location>
</feature>
<evidence type="ECO:0000256" key="7">
    <source>
        <dbReference type="ARBA" id="ARBA00022568"/>
    </source>
</evidence>
<evidence type="ECO:0000256" key="12">
    <source>
        <dbReference type="ARBA" id="ARBA00022989"/>
    </source>
</evidence>
<feature type="transmembrane region" description="Helical" evidence="23">
    <location>
        <begin position="431"/>
        <end position="450"/>
    </location>
</feature>
<evidence type="ECO:0000256" key="8">
    <source>
        <dbReference type="ARBA" id="ARBA00022606"/>
    </source>
</evidence>
<dbReference type="InterPro" id="IPR004837">
    <property type="entry name" value="NaCa_Exmemb"/>
</dbReference>
<dbReference type="GeneID" id="108229906"/>
<keyword evidence="4" id="KW-0050">Antiport</keyword>
<evidence type="ECO:0000313" key="26">
    <source>
        <dbReference type="Ensembl" id="ENSKMAP00000026013.1"/>
    </source>
</evidence>
<evidence type="ECO:0000256" key="20">
    <source>
        <dbReference type="ARBA" id="ARBA00042684"/>
    </source>
</evidence>
<evidence type="ECO:0000256" key="4">
    <source>
        <dbReference type="ARBA" id="ARBA00022449"/>
    </source>
</evidence>
<keyword evidence="9 23" id="KW-0812">Transmembrane</keyword>
<dbReference type="GO" id="GO:0008273">
    <property type="term" value="F:calcium, potassium:sodium antiporter activity"/>
    <property type="evidence" value="ECO:0007669"/>
    <property type="project" value="TreeGrafter"/>
</dbReference>
<keyword evidence="5" id="KW-1003">Cell membrane</keyword>
<name>A0A3Q3B8N5_KRYMA</name>
<reference evidence="26" key="1">
    <citation type="submission" date="2025-08" db="UniProtKB">
        <authorList>
            <consortium name="Ensembl"/>
        </authorList>
    </citation>
    <scope>IDENTIFICATION</scope>
</reference>
<dbReference type="RefSeq" id="XP_017261113.1">
    <property type="nucleotide sequence ID" value="XM_017405624.3"/>
</dbReference>
<feature type="region of interest" description="Disordered" evidence="22">
    <location>
        <begin position="306"/>
        <end position="344"/>
    </location>
</feature>
<keyword evidence="11" id="KW-0769">Symport</keyword>
<feature type="transmembrane region" description="Helical" evidence="23">
    <location>
        <begin position="223"/>
        <end position="241"/>
    </location>
</feature>
<keyword evidence="24" id="KW-0732">Signal</keyword>
<dbReference type="GO" id="GO:0005262">
    <property type="term" value="F:calcium channel activity"/>
    <property type="evidence" value="ECO:0007669"/>
    <property type="project" value="TreeGrafter"/>
</dbReference>
<evidence type="ECO:0000256" key="13">
    <source>
        <dbReference type="ARBA" id="ARBA00023065"/>
    </source>
</evidence>
<evidence type="ECO:0000256" key="5">
    <source>
        <dbReference type="ARBA" id="ARBA00022475"/>
    </source>
</evidence>